<evidence type="ECO:0000256" key="2">
    <source>
        <dbReference type="SAM" id="MobiDB-lite"/>
    </source>
</evidence>
<dbReference type="EMBL" id="CAMXCT020000085">
    <property type="protein sequence ID" value="CAL1126936.1"/>
    <property type="molecule type" value="Genomic_DNA"/>
</dbReference>
<evidence type="ECO:0000313" key="4">
    <source>
        <dbReference type="EMBL" id="CAL4760873.1"/>
    </source>
</evidence>
<protein>
    <submittedName>
        <fullName evidence="3">Uncharacterized protein</fullName>
    </submittedName>
</protein>
<evidence type="ECO:0000256" key="1">
    <source>
        <dbReference type="SAM" id="Coils"/>
    </source>
</evidence>
<comment type="caution">
    <text evidence="3">The sequence shown here is derived from an EMBL/GenBank/DDBJ whole genome shotgun (WGS) entry which is preliminary data.</text>
</comment>
<proteinExistence type="predicted"/>
<reference evidence="4 5" key="2">
    <citation type="submission" date="2024-05" db="EMBL/GenBank/DDBJ databases">
        <authorList>
            <person name="Chen Y."/>
            <person name="Shah S."/>
            <person name="Dougan E. K."/>
            <person name="Thang M."/>
            <person name="Chan C."/>
        </authorList>
    </citation>
    <scope>NUCLEOTIDE SEQUENCE [LARGE SCALE GENOMIC DNA]</scope>
</reference>
<dbReference type="Proteomes" id="UP001152797">
    <property type="component" value="Unassembled WGS sequence"/>
</dbReference>
<feature type="region of interest" description="Disordered" evidence="2">
    <location>
        <begin position="98"/>
        <end position="118"/>
    </location>
</feature>
<keyword evidence="5" id="KW-1185">Reference proteome</keyword>
<dbReference type="EMBL" id="CAMXCT030000085">
    <property type="protein sequence ID" value="CAL4760873.1"/>
    <property type="molecule type" value="Genomic_DNA"/>
</dbReference>
<feature type="coiled-coil region" evidence="1">
    <location>
        <begin position="172"/>
        <end position="199"/>
    </location>
</feature>
<gene>
    <name evidence="3" type="ORF">C1SCF055_LOCUS2060</name>
</gene>
<name>A0A9P1BHM4_9DINO</name>
<feature type="compositionally biased region" description="Basic and acidic residues" evidence="2">
    <location>
        <begin position="106"/>
        <end position="118"/>
    </location>
</feature>
<dbReference type="EMBL" id="CAMXCT010000085">
    <property type="protein sequence ID" value="CAI3973561.1"/>
    <property type="molecule type" value="Genomic_DNA"/>
</dbReference>
<dbReference type="OrthoDB" id="428661at2759"/>
<sequence>MEKDMAVPSPSTAATEAEWQMTAPVDLGNMSESGDDVEVDAVLARMDQLMHLVSVATSEEDKQSRQRFSRICRESMDKLWNDLPQGIVSQLNAMETGEEASGSEIWEPRRAEHKTAKHSSEGEEVVKLARLVFLQSMQLEVKGQRAFAAELQCKELENSAMKDRALTAESYLSSLENELQIHKELVEELQVEKRSLVLENAMLGARGLEIFHQRKQPKPKEMGAEKLHREASELLQKLSRTAPSKPRASILRTVSPQAKEEPAPSGHVKFGVPRGSRMVQIPSVPLVPSAAGLSGAPMTRRHTLCGQIQAPGAWSAPEPRPSYPGVWVPSAPRSNFRLSATWPAPATIPVVPVVPVVPRTIPARSVGYPGDGCNVPSF</sequence>
<reference evidence="3" key="1">
    <citation type="submission" date="2022-10" db="EMBL/GenBank/DDBJ databases">
        <authorList>
            <person name="Chen Y."/>
            <person name="Dougan E. K."/>
            <person name="Chan C."/>
            <person name="Rhodes N."/>
            <person name="Thang M."/>
        </authorList>
    </citation>
    <scope>NUCLEOTIDE SEQUENCE</scope>
</reference>
<evidence type="ECO:0000313" key="5">
    <source>
        <dbReference type="Proteomes" id="UP001152797"/>
    </source>
</evidence>
<evidence type="ECO:0000313" key="3">
    <source>
        <dbReference type="EMBL" id="CAI3973561.1"/>
    </source>
</evidence>
<keyword evidence="1" id="KW-0175">Coiled coil</keyword>
<organism evidence="3">
    <name type="scientific">Cladocopium goreaui</name>
    <dbReference type="NCBI Taxonomy" id="2562237"/>
    <lineage>
        <taxon>Eukaryota</taxon>
        <taxon>Sar</taxon>
        <taxon>Alveolata</taxon>
        <taxon>Dinophyceae</taxon>
        <taxon>Suessiales</taxon>
        <taxon>Symbiodiniaceae</taxon>
        <taxon>Cladocopium</taxon>
    </lineage>
</organism>
<dbReference type="AlphaFoldDB" id="A0A9P1BHM4"/>
<accession>A0A9P1BHM4</accession>